<reference evidence="1 2" key="1">
    <citation type="submission" date="2019-02" db="EMBL/GenBank/DDBJ databases">
        <title>Investigation of anaerobic lignin degradation for improved lignocellulosic biofuels.</title>
        <authorList>
            <person name="Deangelis K."/>
        </authorList>
    </citation>
    <scope>NUCLEOTIDE SEQUENCE [LARGE SCALE GENOMIC DNA]</scope>
    <source>
        <strain evidence="1 2">159R</strain>
    </source>
</reference>
<evidence type="ECO:0000313" key="1">
    <source>
        <dbReference type="EMBL" id="TCL04749.1"/>
    </source>
</evidence>
<evidence type="ECO:0000313" key="2">
    <source>
        <dbReference type="Proteomes" id="UP000294555"/>
    </source>
</evidence>
<protein>
    <submittedName>
        <fullName evidence="1">Uncharacterized protein</fullName>
    </submittedName>
</protein>
<comment type="caution">
    <text evidence="1">The sequence shown here is derived from an EMBL/GenBank/DDBJ whole genome shotgun (WGS) entry which is preliminary data.</text>
</comment>
<proteinExistence type="predicted"/>
<name>A0A4R1ND78_9GAMM</name>
<gene>
    <name evidence="1" type="ORF">EZJ58_2885</name>
</gene>
<dbReference type="Proteomes" id="UP000294555">
    <property type="component" value="Unassembled WGS sequence"/>
</dbReference>
<dbReference type="AlphaFoldDB" id="A0A4R1ND78"/>
<sequence>MVNKIVEMKPASCPSPHRSGLVLRWLAIPPTRADIQLIYQPPLTLMVCPVM</sequence>
<organism evidence="1 2">
    <name type="scientific">Sodalis ligni</name>
    <dbReference type="NCBI Taxonomy" id="2697027"/>
    <lineage>
        <taxon>Bacteria</taxon>
        <taxon>Pseudomonadati</taxon>
        <taxon>Pseudomonadota</taxon>
        <taxon>Gammaproteobacteria</taxon>
        <taxon>Enterobacterales</taxon>
        <taxon>Bruguierivoracaceae</taxon>
        <taxon>Sodalis</taxon>
    </lineage>
</organism>
<dbReference type="EMBL" id="SJOI01000001">
    <property type="protein sequence ID" value="TCL04749.1"/>
    <property type="molecule type" value="Genomic_DNA"/>
</dbReference>
<keyword evidence="2" id="KW-1185">Reference proteome</keyword>
<accession>A0A4R1ND78</accession>